<evidence type="ECO:0000313" key="4">
    <source>
        <dbReference type="Proteomes" id="UP001589585"/>
    </source>
</evidence>
<accession>A0ABV5F7W0</accession>
<evidence type="ECO:0000256" key="2">
    <source>
        <dbReference type="SAM" id="Phobius"/>
    </source>
</evidence>
<keyword evidence="1" id="KW-0802">TPR repeat</keyword>
<protein>
    <submittedName>
        <fullName evidence="3">Tetratricopeptide repeat protein</fullName>
    </submittedName>
</protein>
<dbReference type="RefSeq" id="WP_379859725.1">
    <property type="nucleotide sequence ID" value="NZ_JBHMFC010000008.1"/>
</dbReference>
<dbReference type="InterPro" id="IPR014562">
    <property type="entry name" value="UCP030959_TPR_rpt-cont"/>
</dbReference>
<feature type="transmembrane region" description="Helical" evidence="2">
    <location>
        <begin position="24"/>
        <end position="44"/>
    </location>
</feature>
<sequence>MFYYIVIALQVYCIYHLIKNRNPYYWIFIILFIPAIGCAIYLITQVYSKRNTEKLQDDIVSIIHPAKKIKDLEKRLEFSETFQNRVNLADAYLAAKEYQKAIVHYKKALEDDIQNDVFVIKQLIEALYKSENYEELIVYAMKIETLPEFKKTRTEFLCGLAYEKLGDLDEAEKHLKQIDERYSFYEERVILAKFLLKRDKKEEAKEIIDEIYIESQYMTKENKKRNRAIIAEVEALKQEF</sequence>
<keyword evidence="4" id="KW-1185">Reference proteome</keyword>
<dbReference type="PROSITE" id="PS50005">
    <property type="entry name" value="TPR"/>
    <property type="match status" value="1"/>
</dbReference>
<dbReference type="Pfam" id="PF13181">
    <property type="entry name" value="TPR_8"/>
    <property type="match status" value="2"/>
</dbReference>
<dbReference type="EMBL" id="JBHMFC010000008">
    <property type="protein sequence ID" value="MFB9055536.1"/>
    <property type="molecule type" value="Genomic_DNA"/>
</dbReference>
<dbReference type="InterPro" id="IPR011990">
    <property type="entry name" value="TPR-like_helical_dom_sf"/>
</dbReference>
<name>A0ABV5F7W0_9FLAO</name>
<evidence type="ECO:0000313" key="3">
    <source>
        <dbReference type="EMBL" id="MFB9055536.1"/>
    </source>
</evidence>
<dbReference type="PIRSF" id="PIRSF030959">
    <property type="entry name" value="UCP030959"/>
    <property type="match status" value="1"/>
</dbReference>
<reference evidence="3 4" key="1">
    <citation type="submission" date="2024-09" db="EMBL/GenBank/DDBJ databases">
        <authorList>
            <person name="Sun Q."/>
            <person name="Mori K."/>
        </authorList>
    </citation>
    <scope>NUCLEOTIDE SEQUENCE [LARGE SCALE GENOMIC DNA]</scope>
    <source>
        <strain evidence="3 4">CECT 8622</strain>
    </source>
</reference>
<feature type="repeat" description="TPR" evidence="1">
    <location>
        <begin position="82"/>
        <end position="115"/>
    </location>
</feature>
<dbReference type="InterPro" id="IPR019734">
    <property type="entry name" value="TPR_rpt"/>
</dbReference>
<dbReference type="Proteomes" id="UP001589585">
    <property type="component" value="Unassembled WGS sequence"/>
</dbReference>
<dbReference type="Gene3D" id="1.25.40.10">
    <property type="entry name" value="Tetratricopeptide repeat domain"/>
    <property type="match status" value="1"/>
</dbReference>
<comment type="caution">
    <text evidence="3">The sequence shown here is derived from an EMBL/GenBank/DDBJ whole genome shotgun (WGS) entry which is preliminary data.</text>
</comment>
<keyword evidence="2" id="KW-1133">Transmembrane helix</keyword>
<gene>
    <name evidence="3" type="ORF">ACFFU9_02165</name>
</gene>
<keyword evidence="2" id="KW-0812">Transmembrane</keyword>
<dbReference type="SUPFAM" id="SSF48452">
    <property type="entry name" value="TPR-like"/>
    <property type="match status" value="1"/>
</dbReference>
<keyword evidence="2" id="KW-0472">Membrane</keyword>
<evidence type="ECO:0000256" key="1">
    <source>
        <dbReference type="PROSITE-ProRule" id="PRU00339"/>
    </source>
</evidence>
<organism evidence="3 4">
    <name type="scientific">Mariniflexile ostreae</name>
    <dbReference type="NCBI Taxonomy" id="1520892"/>
    <lineage>
        <taxon>Bacteria</taxon>
        <taxon>Pseudomonadati</taxon>
        <taxon>Bacteroidota</taxon>
        <taxon>Flavobacteriia</taxon>
        <taxon>Flavobacteriales</taxon>
        <taxon>Flavobacteriaceae</taxon>
        <taxon>Mariniflexile</taxon>
    </lineage>
</organism>
<proteinExistence type="predicted"/>